<gene>
    <name evidence="1" type="ORF">EI168_13695</name>
</gene>
<protein>
    <submittedName>
        <fullName evidence="1">Uncharacterized protein</fullName>
    </submittedName>
</protein>
<reference evidence="1 2" key="1">
    <citation type="submission" date="2020-07" db="EMBL/GenBank/DDBJ databases">
        <title>Halophilic bacteria isolated from french cheeses.</title>
        <authorList>
            <person name="Kothe C.I."/>
            <person name="Farah-Kraiem B."/>
            <person name="Renault P."/>
            <person name="Dridi B."/>
        </authorList>
    </citation>
    <scope>NUCLEOTIDE SEQUENCE [LARGE SCALE GENOMIC DNA]</scope>
    <source>
        <strain evidence="1 2">FME1</strain>
    </source>
</reference>
<dbReference type="EMBL" id="RRZD01000013">
    <property type="protein sequence ID" value="MBE0401147.1"/>
    <property type="molecule type" value="Genomic_DNA"/>
</dbReference>
<keyword evidence="2" id="KW-1185">Reference proteome</keyword>
<evidence type="ECO:0000313" key="2">
    <source>
        <dbReference type="Proteomes" id="UP001645039"/>
    </source>
</evidence>
<accession>A0ABR9F3U4</accession>
<name>A0ABR9F3U4_9GAMM</name>
<comment type="caution">
    <text evidence="1">The sequence shown here is derived from an EMBL/GenBank/DDBJ whole genome shotgun (WGS) entry which is preliminary data.</text>
</comment>
<dbReference type="Proteomes" id="UP001645039">
    <property type="component" value="Unassembled WGS sequence"/>
</dbReference>
<sequence length="126" mass="13864">MIKAKRHTNVAAINDAHTRACYIADIQRVSSAAKVDLSVGRINSLEAAEHCYAMRNQLMAKYRNLTSVAGLATAKQIKSTPPSIADLFEQYARRLFSCSYQNLSTEQQQGVHYAVIDASGRSNSTL</sequence>
<evidence type="ECO:0000313" key="1">
    <source>
        <dbReference type="EMBL" id="MBE0401147.1"/>
    </source>
</evidence>
<organism evidence="1 2">
    <name type="scientific">Halomonas casei</name>
    <dbReference type="NCBI Taxonomy" id="2742613"/>
    <lineage>
        <taxon>Bacteria</taxon>
        <taxon>Pseudomonadati</taxon>
        <taxon>Pseudomonadota</taxon>
        <taxon>Gammaproteobacteria</taxon>
        <taxon>Oceanospirillales</taxon>
        <taxon>Halomonadaceae</taxon>
        <taxon>Halomonas</taxon>
    </lineage>
</organism>
<dbReference type="RefSeq" id="WP_096278856.1">
    <property type="nucleotide sequence ID" value="NZ_CBCSBM010000005.1"/>
</dbReference>
<proteinExistence type="predicted"/>